<gene>
    <name evidence="4" type="ordered locus">Sfla_3075</name>
</gene>
<name>A0A8D4BH97_STRFA</name>
<dbReference type="AlphaFoldDB" id="A0A8D4BH97"/>
<feature type="region of interest" description="Disordered" evidence="1">
    <location>
        <begin position="1"/>
        <end position="30"/>
    </location>
</feature>
<feature type="domain" description="Primase C-terminal 1" evidence="2">
    <location>
        <begin position="272"/>
        <end position="334"/>
    </location>
</feature>
<accession>A0A8D4BH97</accession>
<dbReference type="EMBL" id="CP002475">
    <property type="protein sequence ID" value="ADW04500.1"/>
    <property type="molecule type" value="Genomic_DNA"/>
</dbReference>
<dbReference type="SMART" id="SM00942">
    <property type="entry name" value="PriCT_1"/>
    <property type="match status" value="1"/>
</dbReference>
<reference evidence="4 5" key="1">
    <citation type="submission" date="2011-01" db="EMBL/GenBank/DDBJ databases">
        <title>Complete sequence of chromosome of Streptomyces flavogriseus ATCC 33331.</title>
        <authorList>
            <consortium name="US DOE Joint Genome Institute"/>
            <person name="Lucas S."/>
            <person name="Copeland A."/>
            <person name="Lapidus A."/>
            <person name="Cheng J.-F."/>
            <person name="Goodwin L."/>
            <person name="Pitluck S."/>
            <person name="Davenport K."/>
            <person name="Detter J.C."/>
            <person name="Han C."/>
            <person name="Tapia R."/>
            <person name="Land M."/>
            <person name="Hauser L."/>
            <person name="Kyrpides N."/>
            <person name="Ivanova N."/>
            <person name="Ovchinnikova G."/>
            <person name="Pagani I."/>
            <person name="Brumm P."/>
            <person name="Mead D."/>
            <person name="Woyke T."/>
        </authorList>
    </citation>
    <scope>NUCLEOTIDE SEQUENCE [LARGE SCALE GENOMIC DNA]</scope>
    <source>
        <strain evidence="5">ATCC 33331 / IAF-45CD</strain>
    </source>
</reference>
<proteinExistence type="predicted"/>
<dbReference type="InterPro" id="IPR015330">
    <property type="entry name" value="DNA_primase/pol_bifunc_N"/>
</dbReference>
<organism evidence="4 5">
    <name type="scientific">Streptomyces pratensis (strain ATCC 33331 / IAF-45CD)</name>
    <dbReference type="NCBI Taxonomy" id="591167"/>
    <lineage>
        <taxon>Bacteria</taxon>
        <taxon>Bacillati</taxon>
        <taxon>Actinomycetota</taxon>
        <taxon>Actinomycetes</taxon>
        <taxon>Kitasatosporales</taxon>
        <taxon>Streptomycetaceae</taxon>
        <taxon>Streptomyces</taxon>
    </lineage>
</organism>
<dbReference type="InterPro" id="IPR014820">
    <property type="entry name" value="PriCT_1"/>
</dbReference>
<evidence type="ECO:0000259" key="3">
    <source>
        <dbReference type="SMART" id="SM00943"/>
    </source>
</evidence>
<dbReference type="SUPFAM" id="SSF56747">
    <property type="entry name" value="Prim-pol domain"/>
    <property type="match status" value="1"/>
</dbReference>
<feature type="domain" description="DNA primase/polymerase bifunctional N-terminal" evidence="3">
    <location>
        <begin position="57"/>
        <end position="243"/>
    </location>
</feature>
<evidence type="ECO:0000259" key="2">
    <source>
        <dbReference type="SMART" id="SM00942"/>
    </source>
</evidence>
<evidence type="ECO:0000256" key="1">
    <source>
        <dbReference type="SAM" id="MobiDB-lite"/>
    </source>
</evidence>
<dbReference type="CDD" id="cd04859">
    <property type="entry name" value="Prim_Pol"/>
    <property type="match status" value="1"/>
</dbReference>
<protein>
    <submittedName>
        <fullName evidence="4">Bifunctional DNA primase/polymerase</fullName>
    </submittedName>
</protein>
<dbReference type="KEGG" id="sfa:Sfla_3075"/>
<sequence length="338" mass="35703">MTRASPARMSPARQTSRESDPSTAGRPCPLPFFERLYENDSMATTDRQTATLALAHALSAAERGLPVFPLSASKLPALRSPHRDETPPVHCRGACGLPGHGVHDATTDQATVRALFAAAPRATGYGIACGRQPHRLIGIDLDIDTTHGNDSVAALRQLALQHLFTIPPTVTVLTPSGGRHLWLTGPPGVSVPNSAGRLAPGIDVRGAGGYLVGPGSVTTHGRYRLAPGTAHLAPAPCPRPLLRLLTPPPRPRRSSAVPASSERQARQGEGLVQFVRAAHEGQRNTRLFWAACRAYEHGFGDDLAPALTEAAVATGLTEQEARAAIASAARLTIQRPSR</sequence>
<dbReference type="Pfam" id="PF09250">
    <property type="entry name" value="Prim-Pol"/>
    <property type="match status" value="1"/>
</dbReference>
<feature type="region of interest" description="Disordered" evidence="1">
    <location>
        <begin position="239"/>
        <end position="266"/>
    </location>
</feature>
<dbReference type="SMART" id="SM00943">
    <property type="entry name" value="Prim-Pol"/>
    <property type="match status" value="1"/>
</dbReference>
<evidence type="ECO:0000313" key="4">
    <source>
        <dbReference type="EMBL" id="ADW04500.1"/>
    </source>
</evidence>
<dbReference type="Proteomes" id="UP000002066">
    <property type="component" value="Chromosome"/>
</dbReference>
<evidence type="ECO:0000313" key="5">
    <source>
        <dbReference type="Proteomes" id="UP000002066"/>
    </source>
</evidence>